<evidence type="ECO:0000259" key="1">
    <source>
        <dbReference type="Pfam" id="PF18426"/>
    </source>
</evidence>
<dbReference type="RefSeq" id="WP_135249947.1">
    <property type="nucleotide sequence ID" value="NZ_SMLK01000003.1"/>
</dbReference>
<dbReference type="EMBL" id="SMLK01000003">
    <property type="protein sequence ID" value="TFZ01847.1"/>
    <property type="molecule type" value="Genomic_DNA"/>
</dbReference>
<keyword evidence="3" id="KW-1185">Reference proteome</keyword>
<proteinExistence type="predicted"/>
<accession>A0A4Z0BRA3</accession>
<protein>
    <recommendedName>
        <fullName evidence="1">Tle cognate immunity protein 4 C-terminal domain-containing protein</fullName>
    </recommendedName>
</protein>
<sequence length="278" mass="31529">MARKASAFSLQYVSLEESFWKEPDAEARQRVWSERLARIEALRKRREIPSDLQGEIRARRELGPGLHGVLFHEDDNPKLVSWGALLRSGPVDVWMQIDGDLDRESEWAARLTGMAQAYRPAQPQERWPVAGKDWFYLNHGRVDLPMKFKEEARACFAGHPLGLELAITTKTLSQQQKRPSLMDRLSDSLALAGEGLRGSLVAQKYRSRTVAGLKGEELILRHAEGNSRQLYFLWTYAGMARSADHPKMSIEMESDLAQDDAKNAIWNEVLDSLRVASS</sequence>
<feature type="domain" description="Tle cognate immunity protein 4 C-terminal" evidence="1">
    <location>
        <begin position="164"/>
        <end position="275"/>
    </location>
</feature>
<evidence type="ECO:0000313" key="2">
    <source>
        <dbReference type="EMBL" id="TFZ01847.1"/>
    </source>
</evidence>
<dbReference type="InterPro" id="IPR041290">
    <property type="entry name" value="Tli4_C"/>
</dbReference>
<gene>
    <name evidence="2" type="ORF">EZ216_11695</name>
</gene>
<dbReference type="Pfam" id="PF18426">
    <property type="entry name" value="Tli4_C"/>
    <property type="match status" value="1"/>
</dbReference>
<comment type="caution">
    <text evidence="2">The sequence shown here is derived from an EMBL/GenBank/DDBJ whole genome shotgun (WGS) entry which is preliminary data.</text>
</comment>
<evidence type="ECO:0000313" key="3">
    <source>
        <dbReference type="Proteomes" id="UP000297839"/>
    </source>
</evidence>
<name>A0A4Z0BRA3_9BURK</name>
<reference evidence="2 3" key="1">
    <citation type="submission" date="2019-03" db="EMBL/GenBank/DDBJ databases">
        <title>Ramlibacter sp. 18x22-1, whole genome shotgun sequence.</title>
        <authorList>
            <person name="Zhang X."/>
            <person name="Feng G."/>
            <person name="Zhu H."/>
        </authorList>
    </citation>
    <scope>NUCLEOTIDE SEQUENCE [LARGE SCALE GENOMIC DNA]</scope>
    <source>
        <strain evidence="2 3">18x22-1</strain>
    </source>
</reference>
<dbReference type="Proteomes" id="UP000297839">
    <property type="component" value="Unassembled WGS sequence"/>
</dbReference>
<organism evidence="2 3">
    <name type="scientific">Ramlibacter humi</name>
    <dbReference type="NCBI Taxonomy" id="2530451"/>
    <lineage>
        <taxon>Bacteria</taxon>
        <taxon>Pseudomonadati</taxon>
        <taxon>Pseudomonadota</taxon>
        <taxon>Betaproteobacteria</taxon>
        <taxon>Burkholderiales</taxon>
        <taxon>Comamonadaceae</taxon>
        <taxon>Ramlibacter</taxon>
    </lineage>
</organism>
<dbReference type="AlphaFoldDB" id="A0A4Z0BRA3"/>